<dbReference type="InterPro" id="IPR027417">
    <property type="entry name" value="P-loop_NTPase"/>
</dbReference>
<dbReference type="PANTHER" id="PTHR42788">
    <property type="entry name" value="TAURINE IMPORT ATP-BINDING PROTEIN-RELATED"/>
    <property type="match status" value="1"/>
</dbReference>
<evidence type="ECO:0008006" key="5">
    <source>
        <dbReference type="Google" id="ProtNLM"/>
    </source>
</evidence>
<dbReference type="SUPFAM" id="SSF52540">
    <property type="entry name" value="P-loop containing nucleoside triphosphate hydrolases"/>
    <property type="match status" value="1"/>
</dbReference>
<accession>A0A1P8UIV0</accession>
<keyword evidence="4" id="KW-1185">Reference proteome</keyword>
<dbReference type="InterPro" id="IPR050166">
    <property type="entry name" value="ABC_transporter_ATP-bind"/>
</dbReference>
<dbReference type="OrthoDB" id="9802264at2"/>
<dbReference type="STRING" id="1765967.BW247_12275"/>
<keyword evidence="2" id="KW-0813">Transport</keyword>
<evidence type="ECO:0000313" key="3">
    <source>
        <dbReference type="EMBL" id="APZ43765.1"/>
    </source>
</evidence>
<dbReference type="Gene3D" id="3.40.50.300">
    <property type="entry name" value="P-loop containing nucleotide triphosphate hydrolases"/>
    <property type="match status" value="1"/>
</dbReference>
<protein>
    <recommendedName>
        <fullName evidence="5">ABC transporter domain-containing protein</fullName>
    </recommendedName>
</protein>
<evidence type="ECO:0000256" key="2">
    <source>
        <dbReference type="ARBA" id="ARBA00022448"/>
    </source>
</evidence>
<name>A0A1P8UIV0_9GAMM</name>
<dbReference type="PANTHER" id="PTHR42788:SF13">
    <property type="entry name" value="ALIPHATIC SULFONATES IMPORT ATP-BINDING PROTEIN SSUB"/>
    <property type="match status" value="1"/>
</dbReference>
<reference evidence="3 4" key="1">
    <citation type="submission" date="2017-01" db="EMBL/GenBank/DDBJ databases">
        <title>Draft sequence of Acidihalobacter ferrooxidans strain DSM 14175 (strain V8).</title>
        <authorList>
            <person name="Khaleque H.N."/>
            <person name="Ramsay J.P."/>
            <person name="Murphy R.J.T."/>
            <person name="Kaksonen A.H."/>
            <person name="Boxall N.J."/>
            <person name="Watkin E.L.J."/>
        </authorList>
    </citation>
    <scope>NUCLEOTIDE SEQUENCE [LARGE SCALE GENOMIC DNA]</scope>
    <source>
        <strain evidence="3 4">V8</strain>
    </source>
</reference>
<proteinExistence type="inferred from homology"/>
<dbReference type="KEGG" id="afy:BW247_12275"/>
<dbReference type="Proteomes" id="UP000243807">
    <property type="component" value="Chromosome"/>
</dbReference>
<organism evidence="3 4">
    <name type="scientific">Acidihalobacter ferrooxydans</name>
    <dbReference type="NCBI Taxonomy" id="1765967"/>
    <lineage>
        <taxon>Bacteria</taxon>
        <taxon>Pseudomonadati</taxon>
        <taxon>Pseudomonadota</taxon>
        <taxon>Gammaproteobacteria</taxon>
        <taxon>Chromatiales</taxon>
        <taxon>Ectothiorhodospiraceae</taxon>
        <taxon>Acidihalobacter</taxon>
    </lineage>
</organism>
<dbReference type="AlphaFoldDB" id="A0A1P8UIV0"/>
<evidence type="ECO:0000256" key="1">
    <source>
        <dbReference type="ARBA" id="ARBA00005417"/>
    </source>
</evidence>
<evidence type="ECO:0000313" key="4">
    <source>
        <dbReference type="Proteomes" id="UP000243807"/>
    </source>
</evidence>
<sequence length="130" mass="14879">MDAHHILDTEIHQASALPRTLATNPEILLMDEPLGALDAILREKIQCDFYRIHKEHKKTTIFVTHDLHEALLLADRIVLFSVSPTRVLADIVMPMSGNHIPMLEKIDLPDYIEIKDKLLELMRINAARLL</sequence>
<gene>
    <name evidence="3" type="ORF">BW247_12275</name>
</gene>
<comment type="similarity">
    <text evidence="1">Belongs to the ABC transporter superfamily.</text>
</comment>
<dbReference type="EMBL" id="CP019434">
    <property type="protein sequence ID" value="APZ43765.1"/>
    <property type="molecule type" value="Genomic_DNA"/>
</dbReference>